<keyword evidence="8" id="KW-1185">Reference proteome</keyword>
<dbReference type="InterPro" id="IPR013780">
    <property type="entry name" value="Glyco_hydro_b"/>
</dbReference>
<dbReference type="InterPro" id="IPR002241">
    <property type="entry name" value="Glyco_hydro_27"/>
</dbReference>
<dbReference type="Proteomes" id="UP000245535">
    <property type="component" value="Unassembled WGS sequence"/>
</dbReference>
<name>A0A315Z5X1_SEDFL</name>
<keyword evidence="5" id="KW-1015">Disulfide bond</keyword>
<dbReference type="Gene3D" id="2.60.40.1180">
    <property type="entry name" value="Golgi alpha-mannosidase II"/>
    <property type="match status" value="1"/>
</dbReference>
<evidence type="ECO:0000313" key="7">
    <source>
        <dbReference type="EMBL" id="PWJ37976.1"/>
    </source>
</evidence>
<evidence type="ECO:0000259" key="6">
    <source>
        <dbReference type="Pfam" id="PF17801"/>
    </source>
</evidence>
<dbReference type="PANTHER" id="PTHR11452">
    <property type="entry name" value="ALPHA-GALACTOSIDASE/ALPHA-N-ACETYLGALACTOSAMINIDASE"/>
    <property type="match status" value="1"/>
</dbReference>
<dbReference type="EMBL" id="QGDO01000008">
    <property type="protein sequence ID" value="PWJ37976.1"/>
    <property type="molecule type" value="Genomic_DNA"/>
</dbReference>
<dbReference type="PRINTS" id="PR00740">
    <property type="entry name" value="GLHYDRLASE27"/>
</dbReference>
<evidence type="ECO:0000256" key="4">
    <source>
        <dbReference type="ARBA" id="ARBA00023295"/>
    </source>
</evidence>
<keyword evidence="2" id="KW-0732">Signal</keyword>
<organism evidence="7 8">
    <name type="scientific">Sediminitomix flava</name>
    <dbReference type="NCBI Taxonomy" id="379075"/>
    <lineage>
        <taxon>Bacteria</taxon>
        <taxon>Pseudomonadati</taxon>
        <taxon>Bacteroidota</taxon>
        <taxon>Cytophagia</taxon>
        <taxon>Cytophagales</taxon>
        <taxon>Flammeovirgaceae</taxon>
        <taxon>Sediminitomix</taxon>
    </lineage>
</organism>
<feature type="domain" description="Alpha galactosidase C-terminal" evidence="6">
    <location>
        <begin position="413"/>
        <end position="480"/>
    </location>
</feature>
<evidence type="ECO:0000256" key="5">
    <source>
        <dbReference type="RuleBase" id="RU361168"/>
    </source>
</evidence>
<dbReference type="Gene3D" id="3.20.20.70">
    <property type="entry name" value="Aldolase class I"/>
    <property type="match status" value="1"/>
</dbReference>
<dbReference type="PANTHER" id="PTHR11452:SF42">
    <property type="entry name" value="ALPHA-GALACTOSIDASE"/>
    <property type="match status" value="1"/>
</dbReference>
<dbReference type="InterPro" id="IPR013785">
    <property type="entry name" value="Aldolase_TIM"/>
</dbReference>
<keyword evidence="4 5" id="KW-0326">Glycosidase</keyword>
<accession>A0A315Z5X1</accession>
<dbReference type="InterPro" id="IPR041233">
    <property type="entry name" value="Melibiase_C"/>
</dbReference>
<proteinExistence type="inferred from homology"/>
<dbReference type="SUPFAM" id="SSF51011">
    <property type="entry name" value="Glycosyl hydrolase domain"/>
    <property type="match status" value="1"/>
</dbReference>
<dbReference type="InterPro" id="IPR017853">
    <property type="entry name" value="GH"/>
</dbReference>
<protein>
    <recommendedName>
        <fullName evidence="5">Alpha-galactosidase</fullName>
        <ecNumber evidence="5">3.2.1.22</ecNumber>
    </recommendedName>
    <alternativeName>
        <fullName evidence="5">Melibiase</fullName>
    </alternativeName>
</protein>
<dbReference type="EC" id="3.2.1.22" evidence="5"/>
<dbReference type="AlphaFoldDB" id="A0A315Z5X1"/>
<evidence type="ECO:0000313" key="8">
    <source>
        <dbReference type="Proteomes" id="UP000245535"/>
    </source>
</evidence>
<comment type="catalytic activity">
    <reaction evidence="5">
        <text>Hydrolysis of terminal, non-reducing alpha-D-galactose residues in alpha-D-galactosides, including galactose oligosaccharides, galactomannans and galactolipids.</text>
        <dbReference type="EC" id="3.2.1.22"/>
    </reaction>
</comment>
<dbReference type="RefSeq" id="WP_245935648.1">
    <property type="nucleotide sequence ID" value="NZ_QGDO01000008.1"/>
</dbReference>
<evidence type="ECO:0000256" key="3">
    <source>
        <dbReference type="ARBA" id="ARBA00022801"/>
    </source>
</evidence>
<comment type="caution">
    <text evidence="7">The sequence shown here is derived from an EMBL/GenBank/DDBJ whole genome shotgun (WGS) entry which is preliminary data.</text>
</comment>
<dbReference type="GO" id="GO:0005975">
    <property type="term" value="P:carbohydrate metabolic process"/>
    <property type="evidence" value="ECO:0007669"/>
    <property type="project" value="InterPro"/>
</dbReference>
<dbReference type="Pfam" id="PF16499">
    <property type="entry name" value="Melibiase_2"/>
    <property type="match status" value="1"/>
</dbReference>
<dbReference type="Pfam" id="PF17801">
    <property type="entry name" value="Melibiase_C"/>
    <property type="match status" value="1"/>
</dbReference>
<keyword evidence="3 5" id="KW-0378">Hydrolase</keyword>
<evidence type="ECO:0000256" key="1">
    <source>
        <dbReference type="ARBA" id="ARBA00009743"/>
    </source>
</evidence>
<dbReference type="CDD" id="cd14792">
    <property type="entry name" value="GH27"/>
    <property type="match status" value="1"/>
</dbReference>
<gene>
    <name evidence="7" type="ORF">BC781_108111</name>
</gene>
<comment type="similarity">
    <text evidence="1 5">Belongs to the glycosyl hydrolase 27 family.</text>
</comment>
<evidence type="ECO:0000256" key="2">
    <source>
        <dbReference type="ARBA" id="ARBA00022729"/>
    </source>
</evidence>
<dbReference type="SUPFAM" id="SSF51445">
    <property type="entry name" value="(Trans)glycosidases"/>
    <property type="match status" value="1"/>
</dbReference>
<reference evidence="7 8" key="1">
    <citation type="submission" date="2018-03" db="EMBL/GenBank/DDBJ databases">
        <title>Genomic Encyclopedia of Archaeal and Bacterial Type Strains, Phase II (KMG-II): from individual species to whole genera.</title>
        <authorList>
            <person name="Goeker M."/>
        </authorList>
    </citation>
    <scope>NUCLEOTIDE SEQUENCE [LARGE SCALE GENOMIC DNA]</scope>
    <source>
        <strain evidence="7 8">DSM 28229</strain>
    </source>
</reference>
<dbReference type="GO" id="GO:0004557">
    <property type="term" value="F:alpha-galactosidase activity"/>
    <property type="evidence" value="ECO:0007669"/>
    <property type="project" value="UniProtKB-EC"/>
</dbReference>
<sequence length="490" mass="56491">MKLLKASSVFLMLGMSLWSCTPKNNGEKTALADVQSVSNEKNSLIKEVAATPPMGWNSFDAYDCRINEKEYLETVDFMAENLLDAGWEYAVIDYVWFNHEPGNWNNPKRRFGHPDVRLDKDGVPIDKLVMDEYGRLLPSEERFPSAKNGVGFKKLAEYVHSKGMKFGIHIMRGIPREAYYNELPIKGTKYTAKDIGEPWDTCPWQNNMFGVDPTKPGAQEYYNSIFELYAEWGVDFIKADDMMVPPYHKGEIEMMRKAIDNSGRPMVLSLSCGEAPLSRANHLAENANMWRISADFWDKWSSLEHNFELLEEWSSHIQPHHWPDGDMLPIGHLSMNGRPHGPDRMSQFTKPEHYTLLTLWSIVRSPLMMGGDLMTTEQWVIDMLKNKDVYYINQHSTDNRQVYRKENAACWIAKDEKSEDRFVALFNLKDKTSKVNFDAEYEYMRELYNVTDIWTGESVGQVEGTLEVTIPAHGARLFRFSEVSKDLANK</sequence>